<dbReference type="CDD" id="cd02440">
    <property type="entry name" value="AdoMet_MTases"/>
    <property type="match status" value="1"/>
</dbReference>
<comment type="caution">
    <text evidence="1">The sequence shown here is derived from an EMBL/GenBank/DDBJ whole genome shotgun (WGS) entry which is preliminary data.</text>
</comment>
<dbReference type="SUPFAM" id="SSF53335">
    <property type="entry name" value="S-adenosyl-L-methionine-dependent methyltransferases"/>
    <property type="match status" value="1"/>
</dbReference>
<evidence type="ECO:0000313" key="1">
    <source>
        <dbReference type="EMBL" id="KAJ4340799.1"/>
    </source>
</evidence>
<evidence type="ECO:0000313" key="2">
    <source>
        <dbReference type="Proteomes" id="UP001140562"/>
    </source>
</evidence>
<keyword evidence="2" id="KW-1185">Reference proteome</keyword>
<dbReference type="GO" id="GO:0005739">
    <property type="term" value="C:mitochondrion"/>
    <property type="evidence" value="ECO:0007669"/>
    <property type="project" value="TreeGrafter"/>
</dbReference>
<protein>
    <submittedName>
        <fullName evidence="1">Uncharacterized protein</fullName>
    </submittedName>
</protein>
<dbReference type="GO" id="GO:0003676">
    <property type="term" value="F:nucleic acid binding"/>
    <property type="evidence" value="ECO:0007669"/>
    <property type="project" value="InterPro"/>
</dbReference>
<organism evidence="1 2">
    <name type="scientific">Didymella glomerata</name>
    <dbReference type="NCBI Taxonomy" id="749621"/>
    <lineage>
        <taxon>Eukaryota</taxon>
        <taxon>Fungi</taxon>
        <taxon>Dikarya</taxon>
        <taxon>Ascomycota</taxon>
        <taxon>Pezizomycotina</taxon>
        <taxon>Dothideomycetes</taxon>
        <taxon>Pleosporomycetidae</taxon>
        <taxon>Pleosporales</taxon>
        <taxon>Pleosporineae</taxon>
        <taxon>Didymellaceae</taxon>
        <taxon>Didymella</taxon>
    </lineage>
</organism>
<sequence length="433" mass="48251">MPRVPTALLRKARTIDPFLPALLAPCRDLHTAQNELRWLREHVEAVAKARRAKGDKLAKGALLGQLVRERARGKPLQYVLGSEYFGDLEIKCKPGVLIPRPDTAASVTHLAKLVRDAQNLPNEVRILDLCTGTGCIPLLFRHEFAAKRKDVDLRIIGIDISDKSLGLAHHNLRKNEIGNEARNGMTNFAKADVLTNPFGELVPGAPFPVRNVLNYNKWSPFWDILISNPPYISPSAYWKTTMRSVRKYEPKLALVPPPRSKFDDTQQGDMFYPRLLKIAQEVEAKVVLLEVADLEQALRVARLAQKLDVFDGIEIWRDDPGTSSQPTSEDGFEVFGEGHGRSVVCWRGVGGSWLGKTFNSQPHTAVQHASSQKSLDSYLPRFEFDTDTSKLELNEASKFAIALNRLKEAKPGSGRTKWVSAAYFKHGSSAGSE</sequence>
<dbReference type="GO" id="GO:0032259">
    <property type="term" value="P:methylation"/>
    <property type="evidence" value="ECO:0007669"/>
    <property type="project" value="InterPro"/>
</dbReference>
<dbReference type="AlphaFoldDB" id="A0A9W8X4C9"/>
<dbReference type="InterPro" id="IPR002052">
    <property type="entry name" value="DNA_methylase_N6_adenine_CS"/>
</dbReference>
<dbReference type="EMBL" id="JAPEUV010000014">
    <property type="protein sequence ID" value="KAJ4340799.1"/>
    <property type="molecule type" value="Genomic_DNA"/>
</dbReference>
<reference evidence="1" key="1">
    <citation type="submission" date="2022-10" db="EMBL/GenBank/DDBJ databases">
        <title>Tapping the CABI collections for fungal endophytes: first genome assemblies for Collariella, Neodidymelliopsis, Ascochyta clinopodiicola, Didymella pomorum, Didymosphaeria variabile, Neocosmospora piperis and Neocucurbitaria cava.</title>
        <authorList>
            <person name="Hill R."/>
        </authorList>
    </citation>
    <scope>NUCLEOTIDE SEQUENCE</scope>
    <source>
        <strain evidence="1">IMI 360193</strain>
    </source>
</reference>
<accession>A0A9W8X4C9</accession>
<dbReference type="GO" id="GO:0008168">
    <property type="term" value="F:methyltransferase activity"/>
    <property type="evidence" value="ECO:0007669"/>
    <property type="project" value="InterPro"/>
</dbReference>
<dbReference type="PROSITE" id="PS00092">
    <property type="entry name" value="N6_MTASE"/>
    <property type="match status" value="1"/>
</dbReference>
<dbReference type="PANTHER" id="PTHR18895:SF74">
    <property type="entry name" value="MTRF1L RELEASE FACTOR GLUTAMINE METHYLTRANSFERASE"/>
    <property type="match status" value="1"/>
</dbReference>
<dbReference type="Gene3D" id="3.40.50.150">
    <property type="entry name" value="Vaccinia Virus protein VP39"/>
    <property type="match status" value="1"/>
</dbReference>
<dbReference type="InterPro" id="IPR029063">
    <property type="entry name" value="SAM-dependent_MTases_sf"/>
</dbReference>
<name>A0A9W8X4C9_9PLEO</name>
<proteinExistence type="predicted"/>
<dbReference type="PANTHER" id="PTHR18895">
    <property type="entry name" value="HEMK METHYLTRANSFERASE"/>
    <property type="match status" value="1"/>
</dbReference>
<dbReference type="OrthoDB" id="269872at2759"/>
<dbReference type="InterPro" id="IPR050320">
    <property type="entry name" value="N5-glutamine_MTase"/>
</dbReference>
<gene>
    <name evidence="1" type="ORF">N0V87_002151</name>
</gene>
<dbReference type="Proteomes" id="UP001140562">
    <property type="component" value="Unassembled WGS sequence"/>
</dbReference>